<proteinExistence type="predicted"/>
<reference evidence="1" key="1">
    <citation type="submission" date="2020-06" db="EMBL/GenBank/DDBJ databases">
        <authorList>
            <person name="Link T."/>
            <person name="Ehrmann M."/>
        </authorList>
    </citation>
    <scope>NUCLEOTIDE SEQUENCE</scope>
    <source>
        <strain evidence="1">TMW 2.2257</strain>
    </source>
</reference>
<protein>
    <submittedName>
        <fullName evidence="1">Multidrug transporter</fullName>
    </submittedName>
</protein>
<sequence>MGYNDFTEKDWKLFRKKIAGWQEAYMDKLNRSYIDLLSEDKEASEKFWDLSKRITEDKKRTGVQLEMSRSKLIMNIISLIMDEVISFDDLEEFSDDLQETIKQIISFGKKSSS</sequence>
<gene>
    <name evidence="1" type="ORF">HXW75_03120</name>
</gene>
<name>A0AB35HMV7_TETHA</name>
<dbReference type="Proteomes" id="UP001057280">
    <property type="component" value="Unassembled WGS sequence"/>
</dbReference>
<reference evidence="1" key="2">
    <citation type="journal article" date="2021" name="BMC Microbiol.">
        <title>The diversity among the species Tetragenococcus halophilus including new isolates from a lupine seed fermentation.</title>
        <authorList>
            <person name="Link T."/>
            <person name="Vogel R.F."/>
            <person name="Ehrmann M.A."/>
        </authorList>
    </citation>
    <scope>NUCLEOTIDE SEQUENCE</scope>
    <source>
        <strain evidence="1">TMW 2.2257</strain>
    </source>
</reference>
<accession>A0AB35HMV7</accession>
<comment type="caution">
    <text evidence="1">The sequence shown here is derived from an EMBL/GenBank/DDBJ whole genome shotgun (WGS) entry which is preliminary data.</text>
</comment>
<evidence type="ECO:0000313" key="2">
    <source>
        <dbReference type="Proteomes" id="UP001057280"/>
    </source>
</evidence>
<dbReference type="RefSeq" id="WP_253210026.1">
    <property type="nucleotide sequence ID" value="NZ_JACACB010000005.1"/>
</dbReference>
<dbReference type="EMBL" id="JACACB010000005">
    <property type="protein sequence ID" value="MCO8297463.1"/>
    <property type="molecule type" value="Genomic_DNA"/>
</dbReference>
<dbReference type="Gene3D" id="6.10.140.1840">
    <property type="match status" value="1"/>
</dbReference>
<evidence type="ECO:0000313" key="1">
    <source>
        <dbReference type="EMBL" id="MCO8297463.1"/>
    </source>
</evidence>
<dbReference type="InterPro" id="IPR053747">
    <property type="entry name" value="Fluoresc_Recovery_Reg"/>
</dbReference>
<organism evidence="1 2">
    <name type="scientific">Tetragenococcus halophilus</name>
    <name type="common">Pediococcus halophilus</name>
    <dbReference type="NCBI Taxonomy" id="51669"/>
    <lineage>
        <taxon>Bacteria</taxon>
        <taxon>Bacillati</taxon>
        <taxon>Bacillota</taxon>
        <taxon>Bacilli</taxon>
        <taxon>Lactobacillales</taxon>
        <taxon>Enterococcaceae</taxon>
        <taxon>Tetragenococcus</taxon>
    </lineage>
</organism>
<dbReference type="AlphaFoldDB" id="A0AB35HMV7"/>